<feature type="transmembrane region" description="Helical" evidence="9">
    <location>
        <begin position="472"/>
        <end position="505"/>
    </location>
</feature>
<feature type="transmembrane region" description="Helical" evidence="9">
    <location>
        <begin position="781"/>
        <end position="800"/>
    </location>
</feature>
<dbReference type="InterPro" id="IPR025958">
    <property type="entry name" value="SID1_TM_fam"/>
</dbReference>
<dbReference type="AlphaFoldDB" id="A0A913ZAK6"/>
<keyword evidence="6 9" id="KW-0472">Membrane</keyword>
<dbReference type="OrthoDB" id="416618at2759"/>
<dbReference type="Proteomes" id="UP000887568">
    <property type="component" value="Unplaced"/>
</dbReference>
<sequence length="815" mass="91428">MATIKMGLIGSRPTLKRYSLIVQVGVGLLFLAGHWTPVYSQSQTYQGLVSEGKHFSELVYVSPHNASEAIRVTASSQNADTTYPVLFVVRQQKSVLSWAVPFIIQSMYVYDEVSHTLCPENGFSPTAAHNISIDVTTASVKPVNFTLTVTMMDDFELRTHVPKTVVVSPSNPKYYVYKFPDDADFMTVQATSTSEICTVISVQPAQCPVYDQHRNVEFVGQFQTVTKQGAITVQKKKYPSGYFFVVAVVQPTDKDCLGQTIEYVPLQNMSSQDVLEIAKNRSKEITISVDTILPLSEYWKPIVATVGVLLVFYVIAGIIILVQCKRRKEQHSEHLEEQVHILGEEENSNDVPFAQNQPAATSNYGTTGKDSGNSAVRSRPLNKLSTNEADPDEDDIDMLEDMNEEKEIYRTKMSVCVADLARKKPKTLDRKYKLYYWNILTIAVFYSLPAVQLVMTYQAVLNMSGNEDMCYYNFLCAMPCGLLSAFNNVFSNIGYVMLGFLYLLIVSRKHHIHKQAVASGCEKSKTCGIPKHFGMFYALGIALVMEGVLSGSYHVCPNYSNFQFDTAFMYIIAGLGMLVLYQQRHPDVNANAYAAFATFAAVIFIAFMGVVFVSVYFYVVFAVLHIITCLAVSAQMYYMGTWKIDLGMFKRAAIIFRTELCKCARPVYIDRMIVLIIGNAVNWSITIYGLVKMPKDFNSYLLAIFLVNLLLYVAFYIIMKVRNGEKLIPAVVVIIILALVIWGLALNFYFMGLTGWEKTAALSRESNAPCLVMGFYDGHDVWHILSAAALFLSFLLVLLMDEDLEGKDRTKIPVF</sequence>
<keyword evidence="5 9" id="KW-1133">Transmembrane helix</keyword>
<name>A0A913ZAK6_PATMI</name>
<feature type="transmembrane region" description="Helical" evidence="9">
    <location>
        <begin position="697"/>
        <end position="718"/>
    </location>
</feature>
<feature type="region of interest" description="Disordered" evidence="8">
    <location>
        <begin position="346"/>
        <end position="395"/>
    </location>
</feature>
<evidence type="ECO:0000256" key="1">
    <source>
        <dbReference type="ARBA" id="ARBA00004141"/>
    </source>
</evidence>
<dbReference type="RefSeq" id="XP_038047935.1">
    <property type="nucleotide sequence ID" value="XM_038192007.1"/>
</dbReference>
<evidence type="ECO:0000256" key="3">
    <source>
        <dbReference type="ARBA" id="ARBA00022692"/>
    </source>
</evidence>
<evidence type="ECO:0000256" key="2">
    <source>
        <dbReference type="ARBA" id="ARBA00006618"/>
    </source>
</evidence>
<feature type="transmembrane region" description="Helical" evidence="9">
    <location>
        <begin position="533"/>
        <end position="555"/>
    </location>
</feature>
<organism evidence="10 11">
    <name type="scientific">Patiria miniata</name>
    <name type="common">Bat star</name>
    <name type="synonym">Asterina miniata</name>
    <dbReference type="NCBI Taxonomy" id="46514"/>
    <lineage>
        <taxon>Eukaryota</taxon>
        <taxon>Metazoa</taxon>
        <taxon>Echinodermata</taxon>
        <taxon>Eleutherozoa</taxon>
        <taxon>Asterozoa</taxon>
        <taxon>Asteroidea</taxon>
        <taxon>Valvatacea</taxon>
        <taxon>Valvatida</taxon>
        <taxon>Asterinidae</taxon>
        <taxon>Patiria</taxon>
    </lineage>
</organism>
<dbReference type="GeneID" id="119722025"/>
<feature type="transmembrane region" description="Helical" evidence="9">
    <location>
        <begin position="561"/>
        <end position="581"/>
    </location>
</feature>
<feature type="transmembrane region" description="Helical" evidence="9">
    <location>
        <begin position="593"/>
        <end position="612"/>
    </location>
</feature>
<keyword evidence="11" id="KW-1185">Reference proteome</keyword>
<evidence type="ECO:0000256" key="8">
    <source>
        <dbReference type="SAM" id="MobiDB-lite"/>
    </source>
</evidence>
<feature type="transmembrane region" description="Helical" evidence="9">
    <location>
        <begin position="672"/>
        <end position="691"/>
    </location>
</feature>
<evidence type="ECO:0000256" key="5">
    <source>
        <dbReference type="ARBA" id="ARBA00022989"/>
    </source>
</evidence>
<proteinExistence type="inferred from homology"/>
<evidence type="ECO:0000256" key="4">
    <source>
        <dbReference type="ARBA" id="ARBA00022729"/>
    </source>
</evidence>
<dbReference type="Pfam" id="PF13965">
    <property type="entry name" value="SID-1_RNA_chan"/>
    <property type="match status" value="1"/>
</dbReference>
<dbReference type="EnsemblMetazoa" id="XM_038192007.1">
    <property type="protein sequence ID" value="XP_038047935.1"/>
    <property type="gene ID" value="LOC119722025"/>
</dbReference>
<feature type="transmembrane region" description="Helical" evidence="9">
    <location>
        <begin position="730"/>
        <end position="750"/>
    </location>
</feature>
<comment type="subcellular location">
    <subcellularLocation>
        <location evidence="1">Membrane</location>
        <topology evidence="1">Multi-pass membrane protein</topology>
    </subcellularLocation>
</comment>
<evidence type="ECO:0000256" key="6">
    <source>
        <dbReference type="ARBA" id="ARBA00023136"/>
    </source>
</evidence>
<dbReference type="GO" id="GO:0051033">
    <property type="term" value="F:RNA transmembrane transporter activity"/>
    <property type="evidence" value="ECO:0007669"/>
    <property type="project" value="TreeGrafter"/>
</dbReference>
<feature type="transmembrane region" description="Helical" evidence="9">
    <location>
        <begin position="434"/>
        <end position="460"/>
    </location>
</feature>
<keyword evidence="3 9" id="KW-0812">Transmembrane</keyword>
<dbReference type="GO" id="GO:0005886">
    <property type="term" value="C:plasma membrane"/>
    <property type="evidence" value="ECO:0007669"/>
    <property type="project" value="TreeGrafter"/>
</dbReference>
<dbReference type="OMA" id="GLHQTMT"/>
<reference evidence="10" key="1">
    <citation type="submission" date="2022-11" db="UniProtKB">
        <authorList>
            <consortium name="EnsemblMetazoa"/>
        </authorList>
    </citation>
    <scope>IDENTIFICATION</scope>
</reference>
<accession>A0A913ZAK6</accession>
<dbReference type="PANTHER" id="PTHR12185:SF14">
    <property type="entry name" value="CHOLESTEROL UPTAKE PROTEIN 1"/>
    <property type="match status" value="1"/>
</dbReference>
<dbReference type="GO" id="GO:0003725">
    <property type="term" value="F:double-stranded RNA binding"/>
    <property type="evidence" value="ECO:0007669"/>
    <property type="project" value="TreeGrafter"/>
</dbReference>
<feature type="transmembrane region" description="Helical" evidence="9">
    <location>
        <begin position="618"/>
        <end position="640"/>
    </location>
</feature>
<dbReference type="PANTHER" id="PTHR12185">
    <property type="entry name" value="SID1 TRANSMEMBRANE FAMILY MEMEBER"/>
    <property type="match status" value="1"/>
</dbReference>
<protein>
    <submittedName>
        <fullName evidence="10">Uncharacterized protein</fullName>
    </submittedName>
</protein>
<dbReference type="GO" id="GO:0005764">
    <property type="term" value="C:lysosome"/>
    <property type="evidence" value="ECO:0007669"/>
    <property type="project" value="TreeGrafter"/>
</dbReference>
<evidence type="ECO:0000256" key="9">
    <source>
        <dbReference type="SAM" id="Phobius"/>
    </source>
</evidence>
<evidence type="ECO:0000313" key="11">
    <source>
        <dbReference type="Proteomes" id="UP000887568"/>
    </source>
</evidence>
<feature type="transmembrane region" description="Helical" evidence="9">
    <location>
        <begin position="298"/>
        <end position="322"/>
    </location>
</feature>
<comment type="similarity">
    <text evidence="2">Belongs to the SID1 family.</text>
</comment>
<keyword evidence="4" id="KW-0732">Signal</keyword>
<feature type="compositionally biased region" description="Polar residues" evidence="8">
    <location>
        <begin position="354"/>
        <end position="376"/>
    </location>
</feature>
<evidence type="ECO:0000256" key="7">
    <source>
        <dbReference type="ARBA" id="ARBA00023180"/>
    </source>
</evidence>
<keyword evidence="7" id="KW-0325">Glycoprotein</keyword>
<evidence type="ECO:0000313" key="10">
    <source>
        <dbReference type="EnsemblMetazoa" id="XP_038047935.1"/>
    </source>
</evidence>